<feature type="domain" description="FAD-binding FR-type" evidence="2">
    <location>
        <begin position="31"/>
        <end position="169"/>
    </location>
</feature>
<dbReference type="Pfam" id="PF04954">
    <property type="entry name" value="SIP"/>
    <property type="match status" value="1"/>
</dbReference>
<proteinExistence type="predicted"/>
<reference evidence="4" key="1">
    <citation type="journal article" date="2019" name="Int. J. Syst. Evol. Microbiol.">
        <title>The Global Catalogue of Microorganisms (GCM) 10K type strain sequencing project: providing services to taxonomists for standard genome sequencing and annotation.</title>
        <authorList>
            <consortium name="The Broad Institute Genomics Platform"/>
            <consortium name="The Broad Institute Genome Sequencing Center for Infectious Disease"/>
            <person name="Wu L."/>
            <person name="Ma J."/>
        </authorList>
    </citation>
    <scope>NUCLEOTIDE SEQUENCE [LARGE SCALE GENOMIC DNA]</scope>
    <source>
        <strain evidence="4">JCM 4738</strain>
    </source>
</reference>
<dbReference type="EMBL" id="BMVP01000001">
    <property type="protein sequence ID" value="GHB40812.1"/>
    <property type="molecule type" value="Genomic_DNA"/>
</dbReference>
<dbReference type="InterPro" id="IPR039374">
    <property type="entry name" value="SIP_fam"/>
</dbReference>
<evidence type="ECO:0000313" key="4">
    <source>
        <dbReference type="Proteomes" id="UP000642673"/>
    </source>
</evidence>
<dbReference type="InterPro" id="IPR007037">
    <property type="entry name" value="SIP_rossman_dom"/>
</dbReference>
<dbReference type="PROSITE" id="PS51384">
    <property type="entry name" value="FAD_FR"/>
    <property type="match status" value="1"/>
</dbReference>
<dbReference type="InterPro" id="IPR017938">
    <property type="entry name" value="Riboflavin_synthase-like_b-brl"/>
</dbReference>
<dbReference type="CDD" id="cd06193">
    <property type="entry name" value="siderophore_interacting"/>
    <property type="match status" value="1"/>
</dbReference>
<organism evidence="3 4">
    <name type="scientific">Streptomyces cirratus</name>
    <dbReference type="NCBI Taxonomy" id="68187"/>
    <lineage>
        <taxon>Bacteria</taxon>
        <taxon>Bacillati</taxon>
        <taxon>Actinomycetota</taxon>
        <taxon>Actinomycetes</taxon>
        <taxon>Kitasatosporales</taxon>
        <taxon>Streptomycetaceae</taxon>
        <taxon>Streptomyces</taxon>
    </lineage>
</organism>
<name>A0ABQ3EI73_9ACTN</name>
<dbReference type="Gene3D" id="3.40.50.80">
    <property type="entry name" value="Nucleotide-binding domain of ferredoxin-NADP reductase (FNR) module"/>
    <property type="match status" value="1"/>
</dbReference>
<evidence type="ECO:0000259" key="2">
    <source>
        <dbReference type="PROSITE" id="PS51384"/>
    </source>
</evidence>
<accession>A0ABQ3EI73</accession>
<dbReference type="PANTHER" id="PTHR30157">
    <property type="entry name" value="FERRIC REDUCTASE, NADPH-DEPENDENT"/>
    <property type="match status" value="1"/>
</dbReference>
<dbReference type="Gene3D" id="2.40.30.10">
    <property type="entry name" value="Translation factors"/>
    <property type="match status" value="1"/>
</dbReference>
<dbReference type="Pfam" id="PF08021">
    <property type="entry name" value="FAD_binding_9"/>
    <property type="match status" value="1"/>
</dbReference>
<gene>
    <name evidence="3" type="ORF">GCM10010347_08130</name>
</gene>
<dbReference type="Proteomes" id="UP000642673">
    <property type="component" value="Unassembled WGS sequence"/>
</dbReference>
<dbReference type="SUPFAM" id="SSF63380">
    <property type="entry name" value="Riboflavin synthase domain-like"/>
    <property type="match status" value="1"/>
</dbReference>
<keyword evidence="4" id="KW-1185">Reference proteome</keyword>
<feature type="region of interest" description="Disordered" evidence="1">
    <location>
        <begin position="1"/>
        <end position="23"/>
    </location>
</feature>
<protein>
    <submittedName>
        <fullName evidence="3">Siderophore-interacting protein</fullName>
    </submittedName>
</protein>
<comment type="caution">
    <text evidence="3">The sequence shown here is derived from an EMBL/GenBank/DDBJ whole genome shotgun (WGS) entry which is preliminary data.</text>
</comment>
<dbReference type="InterPro" id="IPR039261">
    <property type="entry name" value="FNR_nucleotide-bd"/>
</dbReference>
<dbReference type="InterPro" id="IPR013113">
    <property type="entry name" value="SIP_FAD-bd"/>
</dbReference>
<dbReference type="RefSeq" id="WP_190182559.1">
    <property type="nucleotide sequence ID" value="NZ_BMVP01000001.1"/>
</dbReference>
<dbReference type="InterPro" id="IPR017927">
    <property type="entry name" value="FAD-bd_FR_type"/>
</dbReference>
<dbReference type="PANTHER" id="PTHR30157:SF0">
    <property type="entry name" value="NADPH-DEPENDENT FERRIC-CHELATE REDUCTASE"/>
    <property type="match status" value="1"/>
</dbReference>
<sequence>MTATTTADAGTRARTGAGTDATETTEPVADFRFFELEVLRTRRLGHSFLRVTFGGESLTGFRSGGYDQSLSLFLPPPHRERTELPSTEEDTWFGAWRAMPEAERPVMRSYTVREQRRTPEGVDEVDIDFVLHGDTSPASAWAGRAVTGRRILAIGPAVAQNKSVRFQPPADTDLVLMYADETALPAAAAILGRLPSGSRVKAWFEVPHEDDRLTLPSPADADITWVVRGAGAGRERTEHLLEVVRAAAPPACEAPYVWIAGEAGTIRAVRRLLVRERGVDRRRVRFTGYWRLGASEEELLAEAYSGRAPSEDPGAEL</sequence>
<evidence type="ECO:0000313" key="3">
    <source>
        <dbReference type="EMBL" id="GHB40812.1"/>
    </source>
</evidence>
<evidence type="ECO:0000256" key="1">
    <source>
        <dbReference type="SAM" id="MobiDB-lite"/>
    </source>
</evidence>